<proteinExistence type="predicted"/>
<evidence type="ECO:0000259" key="1">
    <source>
        <dbReference type="SMART" id="SM00181"/>
    </source>
</evidence>
<keyword evidence="3" id="KW-1185">Reference proteome</keyword>
<dbReference type="Gene3D" id="2.10.220.10">
    <property type="entry name" value="Hormone Receptor, Insulin-like Growth Factor Receptor 1, Chain A, domain 2"/>
    <property type="match status" value="1"/>
</dbReference>
<dbReference type="SUPFAM" id="SSF57184">
    <property type="entry name" value="Growth factor receptor domain"/>
    <property type="match status" value="4"/>
</dbReference>
<feature type="domain" description="EGF-like" evidence="1">
    <location>
        <begin position="742"/>
        <end position="784"/>
    </location>
</feature>
<accession>I7M192</accession>
<dbReference type="KEGG" id="tet:TTHERM_00274400"/>
<organism evidence="2 3">
    <name type="scientific">Tetrahymena thermophila (strain SB210)</name>
    <dbReference type="NCBI Taxonomy" id="312017"/>
    <lineage>
        <taxon>Eukaryota</taxon>
        <taxon>Sar</taxon>
        <taxon>Alveolata</taxon>
        <taxon>Ciliophora</taxon>
        <taxon>Intramacronucleata</taxon>
        <taxon>Oligohymenophorea</taxon>
        <taxon>Hymenostomatida</taxon>
        <taxon>Tetrahymenina</taxon>
        <taxon>Tetrahymenidae</taxon>
        <taxon>Tetrahymena</taxon>
    </lineage>
</organism>
<feature type="domain" description="EGF-like" evidence="1">
    <location>
        <begin position="267"/>
        <end position="300"/>
    </location>
</feature>
<dbReference type="eggNOG" id="KOG3525">
    <property type="taxonomic scope" value="Eukaryota"/>
</dbReference>
<sequence>MVANQLVYSFSSNIQNQSNKCVSVILTGWKSAAYDSSNKVFALTIQVVKITDSGYTIQISTAQDSQQIINVYFTVLEYIQNPPTSIYGIVSNYDTQYQQPTTQNCFINANNQCSNDQRFFPVLFNVLIQNSPPSGNYQNFFVSLNQLYFNTVQDGQDLRISIINQPLSSSKIQYQYSVWDGAQCLGATSTAIYFYKKTCPSNQLININSNSCSSVCQIQDPSNSSICLDCPSGQYFLQDQNICQATQPNGYSCSVPSSQFNFNVCQNCKISNCKLCSQNSNQFTCTQCVSQYFLYNNQCQQTQPSNTFCDSQSLICSKCLDPGCLTCSDPSQSSSQCLTCDTKQNQVLYQGKCYSQSSPPNNTFCDWSKLECILCNDNNCLSCSDPAKTPQICNKCVPNQFLILFYGKCYNQNNPPPNTYCDWTKLKCSQCADSKCLTCSDPSLSPQQCLKCDVSQKYVLYQGECYNQQNQPSNTFCDWNTLQCSKCNDSRCLFCSDPNLPPQLCLQCDTSLQKLILYQGKCFSQSDPPPQNTFCDWDKLQCFKCADNICLTCSDPSKPPQKCLSCDTSQKQILYQGKCYNKNNPPPNTYCDWNTLNCTQCTDPSCLYCSDTTQSPQKCLSCDASKKMVLFQDKCYSQSSPPQNAFCDWNTLQCTQCNDPSCLKCSDPNLPPQLCLQCDQSKAKILIQGKCYCGIGYYLDDKNNCNQQCVQSCLFCLNNNSCDKYSDNRTYSDNQCNYSCSQCLIPDKNYGCTTCSSATRQLEKITGSCFCKNGYSDIGKPDCQDNNALKPSQQIQTTKYLIRKISIYRNNLNRRKLINSINKPIVVDMALEINIENLDDILNTSRRSNQLLNHRFQAKSKSKSINDKY</sequence>
<dbReference type="InParanoid" id="I7M192"/>
<dbReference type="GeneID" id="7846360"/>
<gene>
    <name evidence="2" type="ORF">TTHERM_00274400</name>
</gene>
<dbReference type="AlphaFoldDB" id="I7M192"/>
<evidence type="ECO:0000313" key="3">
    <source>
        <dbReference type="Proteomes" id="UP000009168"/>
    </source>
</evidence>
<dbReference type="SMART" id="SM00181">
    <property type="entry name" value="EGF"/>
    <property type="match status" value="4"/>
</dbReference>
<dbReference type="EMBL" id="GG662703">
    <property type="protein sequence ID" value="EAR95735.3"/>
    <property type="molecule type" value="Genomic_DNA"/>
</dbReference>
<evidence type="ECO:0000313" key="2">
    <source>
        <dbReference type="EMBL" id="EAR95735.3"/>
    </source>
</evidence>
<dbReference type="InterPro" id="IPR006212">
    <property type="entry name" value="Furin_repeat"/>
</dbReference>
<dbReference type="InterPro" id="IPR000742">
    <property type="entry name" value="EGF"/>
</dbReference>
<reference evidence="3" key="1">
    <citation type="journal article" date="2006" name="PLoS Biol.">
        <title>Macronuclear genome sequence of the ciliate Tetrahymena thermophila, a model eukaryote.</title>
        <authorList>
            <person name="Eisen J.A."/>
            <person name="Coyne R.S."/>
            <person name="Wu M."/>
            <person name="Wu D."/>
            <person name="Thiagarajan M."/>
            <person name="Wortman J.R."/>
            <person name="Badger J.H."/>
            <person name="Ren Q."/>
            <person name="Amedeo P."/>
            <person name="Jones K.M."/>
            <person name="Tallon L.J."/>
            <person name="Delcher A.L."/>
            <person name="Salzberg S.L."/>
            <person name="Silva J.C."/>
            <person name="Haas B.J."/>
            <person name="Majoros W.H."/>
            <person name="Farzad M."/>
            <person name="Carlton J.M."/>
            <person name="Smith R.K. Jr."/>
            <person name="Garg J."/>
            <person name="Pearlman R.E."/>
            <person name="Karrer K.M."/>
            <person name="Sun L."/>
            <person name="Manning G."/>
            <person name="Elde N.C."/>
            <person name="Turkewitz A.P."/>
            <person name="Asai D.J."/>
            <person name="Wilkes D.E."/>
            <person name="Wang Y."/>
            <person name="Cai H."/>
            <person name="Collins K."/>
            <person name="Stewart B.A."/>
            <person name="Lee S.R."/>
            <person name="Wilamowska K."/>
            <person name="Weinberg Z."/>
            <person name="Ruzzo W.L."/>
            <person name="Wloga D."/>
            <person name="Gaertig J."/>
            <person name="Frankel J."/>
            <person name="Tsao C.-C."/>
            <person name="Gorovsky M.A."/>
            <person name="Keeling P.J."/>
            <person name="Waller R.F."/>
            <person name="Patron N.J."/>
            <person name="Cherry J.M."/>
            <person name="Stover N.A."/>
            <person name="Krieger C.J."/>
            <person name="del Toro C."/>
            <person name="Ryder H.F."/>
            <person name="Williamson S.C."/>
            <person name="Barbeau R.A."/>
            <person name="Hamilton E.P."/>
            <person name="Orias E."/>
        </authorList>
    </citation>
    <scope>NUCLEOTIDE SEQUENCE [LARGE SCALE GENOMIC DNA]</scope>
    <source>
        <strain evidence="3">SB210</strain>
    </source>
</reference>
<protein>
    <recommendedName>
        <fullName evidence="1">EGF-like domain-containing protein</fullName>
    </recommendedName>
</protein>
<feature type="domain" description="EGF-like" evidence="1">
    <location>
        <begin position="664"/>
        <end position="706"/>
    </location>
</feature>
<dbReference type="SMART" id="SM00261">
    <property type="entry name" value="FU"/>
    <property type="match status" value="8"/>
</dbReference>
<dbReference type="InterPro" id="IPR009030">
    <property type="entry name" value="Growth_fac_rcpt_cys_sf"/>
</dbReference>
<dbReference type="RefSeq" id="XP_001015980.3">
    <property type="nucleotide sequence ID" value="XM_001015980.3"/>
</dbReference>
<feature type="domain" description="EGF-like" evidence="1">
    <location>
        <begin position="198"/>
        <end position="244"/>
    </location>
</feature>
<dbReference type="Proteomes" id="UP000009168">
    <property type="component" value="Unassembled WGS sequence"/>
</dbReference>
<dbReference type="OrthoDB" id="6119313at2759"/>
<name>I7M192_TETTS</name>